<keyword evidence="2" id="KW-1185">Reference proteome</keyword>
<evidence type="ECO:0000313" key="2">
    <source>
        <dbReference type="Proteomes" id="UP001207468"/>
    </source>
</evidence>
<dbReference type="EMBL" id="JAGFNK010000304">
    <property type="protein sequence ID" value="KAI9453430.1"/>
    <property type="molecule type" value="Genomic_DNA"/>
</dbReference>
<accession>A0ACC0TY61</accession>
<sequence>MSSGEYRNRAAHDHDPAYASSASSSDHSDRGTQSHHSSSRRMLAQRDAQQMHQLLKLTFAKLDEESQRATDAERRATECLVHARSAIDARAQADTDAAASRAELALYKMQLEQAQHEISRAQEFLDGVEARRHDAEQDAARARSVARKLQEERSIEAAREEGKQQGYHEGLRHGILLGRREAEDRHRSRRRDEEHDRRSRSRRRGPEEAVFTQVTPQQSTSERSSPDQLSLRPTPEVVPLAPSIPIRSTPPSFSNANPHRYPDGRPYESPSPSSSPSPPRPRSRPRFDGPTPEPARSRPYTPHDDSTPSIIQPIPISASVSSIGPLPLPPSPSHSPVPHHSVRIPPDNWIPRAQDTTGDGRLSIFLPPPHGMIEPVRVPDGPYAIAATPDDGSPVLCEPWKASRSRDYVYVATPPPPDLGLPVRTRDYINDPLPPPNLAPARDGSTYIPPQRITQIASNHSRASTHLSDFDLLSPVDQSRKTLDYIDAQTMSIPRQPIAQDPPPQQRPTQKRPPSRGPPRPRKIVLPTPLSQVAVQPAVPSQPSYMLPPPPQAQDEVDASLPAPETSNQPQRSHTQSSIGIRVEPPSPENSPPSSGDKRQRRPDLLSPDHAERSLLPMSMMDNLNMRNKPQPQPPHNRPQEERPLTPLPGLAGIAPLSGAPPAGTGKSRRHPRTHSANRHLYDPAPVPTGIQYPESPLQAVVHGVPGNMTAGADEDTSFLLPQSVPSGFWGLKNRLRLRRNTVK</sequence>
<name>A0ACC0TY61_9AGAM</name>
<comment type="caution">
    <text evidence="1">The sequence shown here is derived from an EMBL/GenBank/DDBJ whole genome shotgun (WGS) entry which is preliminary data.</text>
</comment>
<evidence type="ECO:0000313" key="1">
    <source>
        <dbReference type="EMBL" id="KAI9453430.1"/>
    </source>
</evidence>
<proteinExistence type="predicted"/>
<protein>
    <submittedName>
        <fullName evidence="1">Uncharacterized protein</fullName>
    </submittedName>
</protein>
<dbReference type="Proteomes" id="UP001207468">
    <property type="component" value="Unassembled WGS sequence"/>
</dbReference>
<organism evidence="1 2">
    <name type="scientific">Russula earlei</name>
    <dbReference type="NCBI Taxonomy" id="71964"/>
    <lineage>
        <taxon>Eukaryota</taxon>
        <taxon>Fungi</taxon>
        <taxon>Dikarya</taxon>
        <taxon>Basidiomycota</taxon>
        <taxon>Agaricomycotina</taxon>
        <taxon>Agaricomycetes</taxon>
        <taxon>Russulales</taxon>
        <taxon>Russulaceae</taxon>
        <taxon>Russula</taxon>
    </lineage>
</organism>
<reference evidence="1" key="1">
    <citation type="submission" date="2021-03" db="EMBL/GenBank/DDBJ databases">
        <title>Evolutionary priming and transition to the ectomycorrhizal habit in an iconic lineage of mushroom-forming fungi: is preadaptation a requirement?</title>
        <authorList>
            <consortium name="DOE Joint Genome Institute"/>
            <person name="Looney B.P."/>
            <person name="Miyauchi S."/>
            <person name="Morin E."/>
            <person name="Drula E."/>
            <person name="Courty P.E."/>
            <person name="Chicoki N."/>
            <person name="Fauchery L."/>
            <person name="Kohler A."/>
            <person name="Kuo A."/>
            <person name="LaButti K."/>
            <person name="Pangilinan J."/>
            <person name="Lipzen A."/>
            <person name="Riley R."/>
            <person name="Andreopoulos W."/>
            <person name="He G."/>
            <person name="Johnson J."/>
            <person name="Barry K.W."/>
            <person name="Grigoriev I.V."/>
            <person name="Nagy L."/>
            <person name="Hibbett D."/>
            <person name="Henrissat B."/>
            <person name="Matheny P.B."/>
            <person name="Labbe J."/>
            <person name="Martin A.F."/>
        </authorList>
    </citation>
    <scope>NUCLEOTIDE SEQUENCE</scope>
    <source>
        <strain evidence="1">BPL698</strain>
    </source>
</reference>
<gene>
    <name evidence="1" type="ORF">F5148DRAFT_1232819</name>
</gene>